<evidence type="ECO:0000313" key="3">
    <source>
        <dbReference type="Proteomes" id="UP001443914"/>
    </source>
</evidence>
<dbReference type="EMBL" id="JBDFQZ010000014">
    <property type="protein sequence ID" value="KAK9667175.1"/>
    <property type="molecule type" value="Genomic_DNA"/>
</dbReference>
<evidence type="ECO:0000256" key="1">
    <source>
        <dbReference type="ARBA" id="ARBA00022679"/>
    </source>
</evidence>
<organism evidence="2 3">
    <name type="scientific">Saponaria officinalis</name>
    <name type="common">Common soapwort</name>
    <name type="synonym">Lychnis saponaria</name>
    <dbReference type="NCBI Taxonomy" id="3572"/>
    <lineage>
        <taxon>Eukaryota</taxon>
        <taxon>Viridiplantae</taxon>
        <taxon>Streptophyta</taxon>
        <taxon>Embryophyta</taxon>
        <taxon>Tracheophyta</taxon>
        <taxon>Spermatophyta</taxon>
        <taxon>Magnoliopsida</taxon>
        <taxon>eudicotyledons</taxon>
        <taxon>Gunneridae</taxon>
        <taxon>Pentapetalae</taxon>
        <taxon>Caryophyllales</taxon>
        <taxon>Caryophyllaceae</taxon>
        <taxon>Caryophylleae</taxon>
        <taxon>Saponaria</taxon>
    </lineage>
</organism>
<sequence>MGNFRVQSCPKLKIIKESYVKPRNFHNESPKNQINLGLTDLFMLTMDTMQKGLLFNTKLSPNFLEKLENALHVSLVYFYPLAGRFATKKFYDEHACSFYLDCEAGSRARLIHAAVDCTVSDILSSVDVHPIVKSFFDLGDKSVNHDGHTRPLLSVQVTELHDGVFIGFTMNHCIADGTSLWHFISTLSEVFNQIKDDDENEGKSIFISRKPIFETLFPHKGYDPNFKLPYLEPEEFINRYDPGSLRVRIFHFSKQSIATLKAQANSECGLRNNISSFQALSAFMWRSITRARNLRPDDEIGCSIVINARTRLDPQLPPEYFRCFLTAAQCTSTVRDLLSNELGRAALLVNQCIKSHDEKAFKSLVKLFEEHPFVVQPGPRSAYYKPNGVTIGGSIRFDMYGPEFGLGKAVAVLAGYASKEDGKVTANPGRDGDGSVDLEVCLKPETMNALELDQEFMRFVSCV</sequence>
<keyword evidence="1" id="KW-0808">Transferase</keyword>
<dbReference type="Pfam" id="PF02458">
    <property type="entry name" value="Transferase"/>
    <property type="match status" value="1"/>
</dbReference>
<dbReference type="GO" id="GO:0016740">
    <property type="term" value="F:transferase activity"/>
    <property type="evidence" value="ECO:0007669"/>
    <property type="project" value="UniProtKB-KW"/>
</dbReference>
<comment type="caution">
    <text evidence="2">The sequence shown here is derived from an EMBL/GenBank/DDBJ whole genome shotgun (WGS) entry which is preliminary data.</text>
</comment>
<gene>
    <name evidence="2" type="ORF">RND81_14G238300</name>
</gene>
<dbReference type="InterPro" id="IPR051283">
    <property type="entry name" value="Sec_Metabolite_Acyltrans"/>
</dbReference>
<dbReference type="PANTHER" id="PTHR31896">
    <property type="entry name" value="FAMILY REGULATORY PROTEIN, PUTATIVE (AFU_ORTHOLOGUE AFUA_3G14730)-RELATED"/>
    <property type="match status" value="1"/>
</dbReference>
<protein>
    <submittedName>
        <fullName evidence="2">Uncharacterized protein</fullName>
    </submittedName>
</protein>
<reference evidence="2" key="1">
    <citation type="submission" date="2024-03" db="EMBL/GenBank/DDBJ databases">
        <title>WGS assembly of Saponaria officinalis var. Norfolk2.</title>
        <authorList>
            <person name="Jenkins J."/>
            <person name="Shu S."/>
            <person name="Grimwood J."/>
            <person name="Barry K."/>
            <person name="Goodstein D."/>
            <person name="Schmutz J."/>
            <person name="Leebens-Mack J."/>
            <person name="Osbourn A."/>
        </authorList>
    </citation>
    <scope>NUCLEOTIDE SEQUENCE [LARGE SCALE GENOMIC DNA]</scope>
    <source>
        <strain evidence="2">JIC</strain>
    </source>
</reference>
<dbReference type="InterPro" id="IPR023213">
    <property type="entry name" value="CAT-like_dom_sf"/>
</dbReference>
<keyword evidence="3" id="KW-1185">Reference proteome</keyword>
<proteinExistence type="predicted"/>
<evidence type="ECO:0000313" key="2">
    <source>
        <dbReference type="EMBL" id="KAK9667175.1"/>
    </source>
</evidence>
<dbReference type="Proteomes" id="UP001443914">
    <property type="component" value="Unassembled WGS sequence"/>
</dbReference>
<dbReference type="Gene3D" id="3.30.559.10">
    <property type="entry name" value="Chloramphenicol acetyltransferase-like domain"/>
    <property type="match status" value="2"/>
</dbReference>
<accession>A0AAW1GRJ7</accession>
<name>A0AAW1GRJ7_SAPOF</name>
<dbReference type="AlphaFoldDB" id="A0AAW1GRJ7"/>
<dbReference type="PANTHER" id="PTHR31896:SF12">
    <property type="entry name" value="HXXXD-TYPE ACYL-TRANSFERASE FAMILY PROTEIN"/>
    <property type="match status" value="1"/>
</dbReference>